<dbReference type="AlphaFoldDB" id="A0A1I3PDW6"/>
<dbReference type="OrthoDB" id="9775804at2"/>
<organism evidence="1 2">
    <name type="scientific">Thermoflavimicrobium dichotomicum</name>
    <dbReference type="NCBI Taxonomy" id="46223"/>
    <lineage>
        <taxon>Bacteria</taxon>
        <taxon>Bacillati</taxon>
        <taxon>Bacillota</taxon>
        <taxon>Bacilli</taxon>
        <taxon>Bacillales</taxon>
        <taxon>Thermoactinomycetaceae</taxon>
        <taxon>Thermoflavimicrobium</taxon>
    </lineage>
</organism>
<dbReference type="STRING" id="46223.SAMN05421852_105177"/>
<dbReference type="EMBL" id="FORR01000005">
    <property type="protein sequence ID" value="SFJ19206.1"/>
    <property type="molecule type" value="Genomic_DNA"/>
</dbReference>
<evidence type="ECO:0000313" key="1">
    <source>
        <dbReference type="EMBL" id="SFJ19206.1"/>
    </source>
</evidence>
<evidence type="ECO:0000313" key="2">
    <source>
        <dbReference type="Proteomes" id="UP000199545"/>
    </source>
</evidence>
<proteinExistence type="predicted"/>
<dbReference type="Proteomes" id="UP000199545">
    <property type="component" value="Unassembled WGS sequence"/>
</dbReference>
<sequence length="59" mass="6590">MKYTSSLEGITVDMLKGGFFVGWPNPLGHLVKEWDIKDHAVKIQNYLITAKAPGLFCLP</sequence>
<gene>
    <name evidence="1" type="ORF">SAMN05421852_105177</name>
</gene>
<keyword evidence="2" id="KW-1185">Reference proteome</keyword>
<reference evidence="1 2" key="1">
    <citation type="submission" date="2016-10" db="EMBL/GenBank/DDBJ databases">
        <authorList>
            <person name="de Groot N.N."/>
        </authorList>
    </citation>
    <scope>NUCLEOTIDE SEQUENCE [LARGE SCALE GENOMIC DNA]</scope>
    <source>
        <strain evidence="1 2">DSM 44778</strain>
    </source>
</reference>
<name>A0A1I3PDW6_9BACL</name>
<accession>A0A1I3PDW6</accession>
<dbReference type="RefSeq" id="WP_093229255.1">
    <property type="nucleotide sequence ID" value="NZ_FORR01000005.1"/>
</dbReference>
<protein>
    <submittedName>
        <fullName evidence="1">Uncharacterized protein</fullName>
    </submittedName>
</protein>